<feature type="compositionally biased region" description="Low complexity" evidence="1">
    <location>
        <begin position="496"/>
        <end position="509"/>
    </location>
</feature>
<protein>
    <submittedName>
        <fullName evidence="3">Glycosyltransferase</fullName>
    </submittedName>
</protein>
<dbReference type="Proteomes" id="UP000621560">
    <property type="component" value="Unassembled WGS sequence"/>
</dbReference>
<feature type="domain" description="Glycosyl transferase family 1" evidence="2">
    <location>
        <begin position="215"/>
        <end position="362"/>
    </location>
</feature>
<feature type="region of interest" description="Disordered" evidence="1">
    <location>
        <begin position="475"/>
        <end position="547"/>
    </location>
</feature>
<dbReference type="Gene3D" id="3.40.50.2000">
    <property type="entry name" value="Glycogen Phosphorylase B"/>
    <property type="match status" value="2"/>
</dbReference>
<gene>
    <name evidence="3" type="ORF">IDH44_25905</name>
</gene>
<dbReference type="InterPro" id="IPR001296">
    <property type="entry name" value="Glyco_trans_1"/>
</dbReference>
<feature type="non-terminal residue" evidence="3">
    <location>
        <position position="547"/>
    </location>
</feature>
<dbReference type="PANTHER" id="PTHR12526">
    <property type="entry name" value="GLYCOSYLTRANSFERASE"/>
    <property type="match status" value="1"/>
</dbReference>
<keyword evidence="4" id="KW-1185">Reference proteome</keyword>
<dbReference type="AlphaFoldDB" id="A0A927BZV1"/>
<dbReference type="Pfam" id="PF00534">
    <property type="entry name" value="Glycos_transf_1"/>
    <property type="match status" value="1"/>
</dbReference>
<name>A0A927BZV1_9BACL</name>
<dbReference type="CDD" id="cd03801">
    <property type="entry name" value="GT4_PimA-like"/>
    <property type="match status" value="1"/>
</dbReference>
<accession>A0A927BZV1</accession>
<dbReference type="RefSeq" id="WP_190921712.1">
    <property type="nucleotide sequence ID" value="NZ_JACXIZ010000080.1"/>
</dbReference>
<comment type="caution">
    <text evidence="3">The sequence shown here is derived from an EMBL/GenBank/DDBJ whole genome shotgun (WGS) entry which is preliminary data.</text>
</comment>
<reference evidence="3" key="1">
    <citation type="submission" date="2020-09" db="EMBL/GenBank/DDBJ databases">
        <title>A novel bacterium of genus Paenibacillus, isolated from South China Sea.</title>
        <authorList>
            <person name="Huang H."/>
            <person name="Mo K."/>
            <person name="Hu Y."/>
        </authorList>
    </citation>
    <scope>NUCLEOTIDE SEQUENCE</scope>
    <source>
        <strain evidence="3">IB182496</strain>
    </source>
</reference>
<evidence type="ECO:0000259" key="2">
    <source>
        <dbReference type="Pfam" id="PF00534"/>
    </source>
</evidence>
<dbReference type="EMBL" id="JACXIZ010000080">
    <property type="protein sequence ID" value="MBD2848620.1"/>
    <property type="molecule type" value="Genomic_DNA"/>
</dbReference>
<proteinExistence type="predicted"/>
<evidence type="ECO:0000313" key="3">
    <source>
        <dbReference type="EMBL" id="MBD2848620.1"/>
    </source>
</evidence>
<organism evidence="3 4">
    <name type="scientific">Paenibacillus sabuli</name>
    <dbReference type="NCBI Taxonomy" id="2772509"/>
    <lineage>
        <taxon>Bacteria</taxon>
        <taxon>Bacillati</taxon>
        <taxon>Bacillota</taxon>
        <taxon>Bacilli</taxon>
        <taxon>Bacillales</taxon>
        <taxon>Paenibacillaceae</taxon>
        <taxon>Paenibacillus</taxon>
    </lineage>
</organism>
<feature type="compositionally biased region" description="Basic residues" evidence="1">
    <location>
        <begin position="510"/>
        <end position="547"/>
    </location>
</feature>
<dbReference type="GO" id="GO:0016757">
    <property type="term" value="F:glycosyltransferase activity"/>
    <property type="evidence" value="ECO:0007669"/>
    <property type="project" value="InterPro"/>
</dbReference>
<evidence type="ECO:0000313" key="4">
    <source>
        <dbReference type="Proteomes" id="UP000621560"/>
    </source>
</evidence>
<evidence type="ECO:0000256" key="1">
    <source>
        <dbReference type="SAM" id="MobiDB-lite"/>
    </source>
</evidence>
<dbReference type="SUPFAM" id="SSF53756">
    <property type="entry name" value="UDP-Glycosyltransferase/glycogen phosphorylase"/>
    <property type="match status" value="1"/>
</dbReference>
<sequence>MSKKSVLLFSHMSDPARITGAEKMLLFVAKELETRYDITMIVPQHGMLSNEAERASIRILVHDFPLVPYLRPPAADMDAQLRAFKRLDGYRELVGLLHVLQPDLVVANTILGALPAVAAKTIGIPAAWLITETLAPNAYRTDATWAIARDTDWIVGVSKTVLAPFTTAYMQVKKRLLYPSWHPEAFDPSAWAAYRERLRAAYGIRQHEVWVGFLSADLTPFKGVDHFVRMADRLMLGAPHAKFVVAGTPIDPDYLQECRRLAAAAHDPKRIQFLPFTSAIESFYPALDLLVVPSLVEEGFALTALEGMLFGKPVVAYASGGLNEVLGMTGNAGLLARPGDVEELACLTAGLIADPQARAAAGARNLEASSRVFGIASFRSRLNEWLREADAAMDAMARYDAASARPYPDGSVLEGAESGGIFWIEDGVKRPIANLESLQAYTSGPHPLQKIHDSLLRLYPTGPTAPAGMVAEEAADVPVAPPEARRAADPPPAEPALPEAAPIEAAAPAARKKHRRRRRVRGARKGRGRAGRRGGKRRSGRGRRRGT</sequence>